<dbReference type="OrthoDB" id="9767864at2"/>
<dbReference type="Gene3D" id="3.40.50.11780">
    <property type="match status" value="1"/>
</dbReference>
<keyword evidence="5" id="KW-1185">Reference proteome</keyword>
<dbReference type="PANTHER" id="PTHR35861">
    <property type="match status" value="1"/>
</dbReference>
<feature type="domain" description="Tail sheath protein subtilisin-like" evidence="2">
    <location>
        <begin position="203"/>
        <end position="365"/>
    </location>
</feature>
<evidence type="ECO:0000313" key="5">
    <source>
        <dbReference type="Proteomes" id="UP000078389"/>
    </source>
</evidence>
<dbReference type="InterPro" id="IPR035089">
    <property type="entry name" value="Phage_sheath_subtilisin"/>
</dbReference>
<comment type="similarity">
    <text evidence="1">Belongs to the myoviridae tail sheath protein family.</text>
</comment>
<evidence type="ECO:0000259" key="2">
    <source>
        <dbReference type="Pfam" id="PF04984"/>
    </source>
</evidence>
<evidence type="ECO:0000313" key="4">
    <source>
        <dbReference type="EMBL" id="OAM73763.1"/>
    </source>
</evidence>
<dbReference type="AlphaFoldDB" id="A0A178HLR4"/>
<dbReference type="Pfam" id="PF17482">
    <property type="entry name" value="Phage_sheath_1C"/>
    <property type="match status" value="1"/>
</dbReference>
<dbReference type="InterPro" id="IPR020287">
    <property type="entry name" value="Tail_sheath_C"/>
</dbReference>
<dbReference type="Pfam" id="PF04984">
    <property type="entry name" value="Phage_sheath_1"/>
    <property type="match status" value="1"/>
</dbReference>
<gene>
    <name evidence="4" type="ORF">A3840_17365</name>
</gene>
<dbReference type="EMBL" id="LVVY01000130">
    <property type="protein sequence ID" value="OAM73763.1"/>
    <property type="molecule type" value="Genomic_DNA"/>
</dbReference>
<evidence type="ECO:0000259" key="3">
    <source>
        <dbReference type="Pfam" id="PF17482"/>
    </source>
</evidence>
<dbReference type="InterPro" id="IPR052042">
    <property type="entry name" value="Tail_sheath_structural"/>
</dbReference>
<reference evidence="4 5" key="1">
    <citation type="submission" date="2016-03" db="EMBL/GenBank/DDBJ databases">
        <title>Genome sequencing of Devosia sp. S37.</title>
        <authorList>
            <person name="Mohd Nor M."/>
        </authorList>
    </citation>
    <scope>NUCLEOTIDE SEQUENCE [LARGE SCALE GENOMIC DNA]</scope>
    <source>
        <strain evidence="4 5">S37</strain>
    </source>
</reference>
<dbReference type="STRING" id="1770058.A3840_17365"/>
<sequence>MAANFLHGVETIEIDKGPRPIRGVKTAVVGLVGTAPIFAVDGTLATVNEPVLVLSDRDAAQYFGPQMEGFTIPQALDAIFDQGRGIAIVVNVFDPDEHSTAQPEAAKSFASNDRLTLDHQGVFNLVVKSSDGNTTHELGVDYEIDPVAGIVTRLVGGAIAASASVLVAYDYADLEKVQPSDIIGTVDVAGNRTGLQAFQDTYNDMGFFAKILIAPVYGTLNAVATELNVMASKLRAVALVDAPIGTTFAEAIAGRGPNGSINFNYSGERMVLCYPHLKVYDIATDEERLEPFSQRLAGVICAVDNDRGYWWSPSNNEIKGITGVERKLSAMINDPTTEVNLLNENGIVTLFNSFGTGLRTWGNRSAAWPTVTHPKNFINVRRTADVIHESIEYSMLQFIDRPINQALIDDIKESVNAFMRTLIGRGALIDGKCIYDPAKNEPTQLALGHLVFDIEFMPPTPAERITFESFINIEMLRQLGGGQ</sequence>
<dbReference type="RefSeq" id="WP_067459891.1">
    <property type="nucleotide sequence ID" value="NZ_LVVY01000130.1"/>
</dbReference>
<proteinExistence type="inferred from homology"/>
<organism evidence="4 5">
    <name type="scientific">Devosia elaeis</name>
    <dbReference type="NCBI Taxonomy" id="1770058"/>
    <lineage>
        <taxon>Bacteria</taxon>
        <taxon>Pseudomonadati</taxon>
        <taxon>Pseudomonadota</taxon>
        <taxon>Alphaproteobacteria</taxon>
        <taxon>Hyphomicrobiales</taxon>
        <taxon>Devosiaceae</taxon>
        <taxon>Devosia</taxon>
    </lineage>
</organism>
<dbReference type="Proteomes" id="UP000078389">
    <property type="component" value="Unassembled WGS sequence"/>
</dbReference>
<evidence type="ECO:0000256" key="1">
    <source>
        <dbReference type="ARBA" id="ARBA00008005"/>
    </source>
</evidence>
<name>A0A178HLR4_9HYPH</name>
<feature type="domain" description="Tail sheath protein C-terminal" evidence="3">
    <location>
        <begin position="373"/>
        <end position="469"/>
    </location>
</feature>
<protein>
    <submittedName>
        <fullName evidence="4">Phage tail protein</fullName>
    </submittedName>
</protein>
<accession>A0A178HLR4</accession>
<comment type="caution">
    <text evidence="4">The sequence shown here is derived from an EMBL/GenBank/DDBJ whole genome shotgun (WGS) entry which is preliminary data.</text>
</comment>
<dbReference type="PANTHER" id="PTHR35861:SF1">
    <property type="entry name" value="PHAGE TAIL SHEATH PROTEIN"/>
    <property type="match status" value="1"/>
</dbReference>